<dbReference type="Pfam" id="PF00664">
    <property type="entry name" value="ABC_membrane"/>
    <property type="match status" value="1"/>
</dbReference>
<dbReference type="InterPro" id="IPR003439">
    <property type="entry name" value="ABC_transporter-like_ATP-bd"/>
</dbReference>
<evidence type="ECO:0000259" key="9">
    <source>
        <dbReference type="PROSITE" id="PS50929"/>
    </source>
</evidence>
<keyword evidence="5 7" id="KW-1133">Transmembrane helix</keyword>
<comment type="subcellular location">
    <subcellularLocation>
        <location evidence="1">Cell membrane</location>
        <topology evidence="1">Multi-pass membrane protein</topology>
    </subcellularLocation>
</comment>
<evidence type="ECO:0000256" key="5">
    <source>
        <dbReference type="ARBA" id="ARBA00022989"/>
    </source>
</evidence>
<dbReference type="EMBL" id="JALHAT010000073">
    <property type="protein sequence ID" value="MCJ1962918.1"/>
    <property type="molecule type" value="Genomic_DNA"/>
</dbReference>
<dbReference type="Proteomes" id="UP001162802">
    <property type="component" value="Unassembled WGS sequence"/>
</dbReference>
<dbReference type="InterPro" id="IPR011527">
    <property type="entry name" value="ABC1_TM_dom"/>
</dbReference>
<evidence type="ECO:0000256" key="7">
    <source>
        <dbReference type="SAM" id="Phobius"/>
    </source>
</evidence>
<dbReference type="SUPFAM" id="SSF52540">
    <property type="entry name" value="P-loop containing nucleoside triphosphate hydrolases"/>
    <property type="match status" value="1"/>
</dbReference>
<name>A0ABT0AIC7_9SPHN</name>
<proteinExistence type="predicted"/>
<organism evidence="10 11">
    <name type="scientific">Novosphingobium mangrovi</name>
    <name type="common">ex Hu et al. 2023</name>
    <dbReference type="NCBI Taxonomy" id="2930094"/>
    <lineage>
        <taxon>Bacteria</taxon>
        <taxon>Pseudomonadati</taxon>
        <taxon>Pseudomonadota</taxon>
        <taxon>Alphaproteobacteria</taxon>
        <taxon>Sphingomonadales</taxon>
        <taxon>Sphingomonadaceae</taxon>
        <taxon>Novosphingobium</taxon>
    </lineage>
</organism>
<dbReference type="SUPFAM" id="SSF90123">
    <property type="entry name" value="ABC transporter transmembrane region"/>
    <property type="match status" value="1"/>
</dbReference>
<reference evidence="10" key="1">
    <citation type="submission" date="2022-03" db="EMBL/GenBank/DDBJ databases">
        <title>Identification of a novel bacterium isolated from mangrove sediments.</title>
        <authorList>
            <person name="Pan X."/>
        </authorList>
    </citation>
    <scope>NUCLEOTIDE SEQUENCE</scope>
    <source>
        <strain evidence="10">B2637</strain>
    </source>
</reference>
<dbReference type="PROSITE" id="PS00211">
    <property type="entry name" value="ABC_TRANSPORTER_1"/>
    <property type="match status" value="1"/>
</dbReference>
<dbReference type="InterPro" id="IPR027417">
    <property type="entry name" value="P-loop_NTPase"/>
</dbReference>
<feature type="transmembrane region" description="Helical" evidence="7">
    <location>
        <begin position="170"/>
        <end position="187"/>
    </location>
</feature>
<feature type="transmembrane region" description="Helical" evidence="7">
    <location>
        <begin position="46"/>
        <end position="69"/>
    </location>
</feature>
<dbReference type="InterPro" id="IPR003593">
    <property type="entry name" value="AAA+_ATPase"/>
</dbReference>
<dbReference type="InterPro" id="IPR017871">
    <property type="entry name" value="ABC_transporter-like_CS"/>
</dbReference>
<evidence type="ECO:0000256" key="2">
    <source>
        <dbReference type="ARBA" id="ARBA00022692"/>
    </source>
</evidence>
<feature type="transmembrane region" description="Helical" evidence="7">
    <location>
        <begin position="21"/>
        <end position="40"/>
    </location>
</feature>
<dbReference type="PANTHER" id="PTHR24221">
    <property type="entry name" value="ATP-BINDING CASSETTE SUB-FAMILY B"/>
    <property type="match status" value="1"/>
</dbReference>
<comment type="caution">
    <text evidence="10">The sequence shown here is derived from an EMBL/GenBank/DDBJ whole genome shotgun (WGS) entry which is preliminary data.</text>
</comment>
<dbReference type="PANTHER" id="PTHR24221:SF654">
    <property type="entry name" value="ATP-BINDING CASSETTE SUB-FAMILY B MEMBER 6"/>
    <property type="match status" value="1"/>
</dbReference>
<dbReference type="PROSITE" id="PS50893">
    <property type="entry name" value="ABC_TRANSPORTER_2"/>
    <property type="match status" value="1"/>
</dbReference>
<evidence type="ECO:0000256" key="3">
    <source>
        <dbReference type="ARBA" id="ARBA00022741"/>
    </source>
</evidence>
<dbReference type="InterPro" id="IPR039421">
    <property type="entry name" value="Type_1_exporter"/>
</dbReference>
<dbReference type="Gene3D" id="1.20.1560.10">
    <property type="entry name" value="ABC transporter type 1, transmembrane domain"/>
    <property type="match status" value="1"/>
</dbReference>
<evidence type="ECO:0000313" key="11">
    <source>
        <dbReference type="Proteomes" id="UP001162802"/>
    </source>
</evidence>
<dbReference type="InterPro" id="IPR036640">
    <property type="entry name" value="ABC1_TM_sf"/>
</dbReference>
<gene>
    <name evidence="10" type="ORF">MTR65_19725</name>
</gene>
<dbReference type="RefSeq" id="WP_243803247.1">
    <property type="nucleotide sequence ID" value="NZ_JALHAT010000073.1"/>
</dbReference>
<evidence type="ECO:0000256" key="1">
    <source>
        <dbReference type="ARBA" id="ARBA00004651"/>
    </source>
</evidence>
<feature type="domain" description="ABC transmembrane type-1" evidence="9">
    <location>
        <begin position="25"/>
        <end position="274"/>
    </location>
</feature>
<evidence type="ECO:0000313" key="10">
    <source>
        <dbReference type="EMBL" id="MCJ1962918.1"/>
    </source>
</evidence>
<keyword evidence="4 10" id="KW-0067">ATP-binding</keyword>
<keyword evidence="2 7" id="KW-0812">Transmembrane</keyword>
<keyword evidence="3" id="KW-0547">Nucleotide-binding</keyword>
<dbReference type="GO" id="GO:0005524">
    <property type="term" value="F:ATP binding"/>
    <property type="evidence" value="ECO:0007669"/>
    <property type="project" value="UniProtKB-KW"/>
</dbReference>
<feature type="transmembrane region" description="Helical" evidence="7">
    <location>
        <begin position="279"/>
        <end position="297"/>
    </location>
</feature>
<dbReference type="PROSITE" id="PS50929">
    <property type="entry name" value="ABC_TM1F"/>
    <property type="match status" value="1"/>
</dbReference>
<sequence length="536" mass="55719">MSRPASSHPVELARPTAPVRRVLRLGTLSAVVAALSGLLLLGVSGWFLTGAAIAGASGLLAVQAFNYLIPSAAIRLLAILRTVSRYGERMLSHKAALTAMADLRSRLFRLLAVQDTRHAPDVSAGEASARLIGDIESLEDLIVRQPTRPGSLAAALAGVALATLSGWLPALLLAGLLVVFPFAVTALSRRLTAAPARVAAEALGELRARYVDMAQARAEIAAYGLVETVLDELAEPLARLDAARQALFRAEAGVAAFQLLYGALAAIAVLATASGGPALAALGLLAATAAIEALAAISRTALRQARVEEGLHRLESLLDLAEPPLPTAPSAPLLAAPLRLGTHDFSPGSHIALLGTSGSGKTLALEAMAGLRASTAPIWIDGMPLAECAEESLRGQFALSAQDAPLLAGSIADNLRLARPGITEDAMHAALTVTCLDERIARLPAGLDTLLGEDGAPLSGGERKRLSLARALLAERPWLLLDEPTEGLDGATERELVRRLGDWLKSTGTGLVLVSHRPHPLSLAQHSLPIDALTRA</sequence>
<evidence type="ECO:0000256" key="4">
    <source>
        <dbReference type="ARBA" id="ARBA00022840"/>
    </source>
</evidence>
<feature type="domain" description="ABC transporter" evidence="8">
    <location>
        <begin position="312"/>
        <end position="534"/>
    </location>
</feature>
<keyword evidence="11" id="KW-1185">Reference proteome</keyword>
<keyword evidence="6 7" id="KW-0472">Membrane</keyword>
<evidence type="ECO:0000256" key="6">
    <source>
        <dbReference type="ARBA" id="ARBA00023136"/>
    </source>
</evidence>
<dbReference type="Pfam" id="PF00005">
    <property type="entry name" value="ABC_tran"/>
    <property type="match status" value="1"/>
</dbReference>
<feature type="transmembrane region" description="Helical" evidence="7">
    <location>
        <begin position="254"/>
        <end position="273"/>
    </location>
</feature>
<dbReference type="SMART" id="SM00382">
    <property type="entry name" value="AAA"/>
    <property type="match status" value="1"/>
</dbReference>
<dbReference type="Gene3D" id="3.40.50.300">
    <property type="entry name" value="P-loop containing nucleotide triphosphate hydrolases"/>
    <property type="match status" value="1"/>
</dbReference>
<evidence type="ECO:0000259" key="8">
    <source>
        <dbReference type="PROSITE" id="PS50893"/>
    </source>
</evidence>
<protein>
    <submittedName>
        <fullName evidence="10">ATP-binding cassette domain-containing protein</fullName>
    </submittedName>
</protein>
<accession>A0ABT0AIC7</accession>